<reference evidence="3 4" key="1">
    <citation type="submission" date="2011-02" db="EMBL/GenBank/DDBJ databases">
        <authorList>
            <person name="Weinstock G."/>
            <person name="Sodergren E."/>
            <person name="Clifton S."/>
            <person name="Fulton L."/>
            <person name="Fulton B."/>
            <person name="Courtney L."/>
            <person name="Fronick C."/>
            <person name="Harrison M."/>
            <person name="Strong C."/>
            <person name="Farmer C."/>
            <person name="Delahaunty K."/>
            <person name="Markovic C."/>
            <person name="Hall O."/>
            <person name="Minx P."/>
            <person name="Tomlinson C."/>
            <person name="Mitreva M."/>
            <person name="Hou S."/>
            <person name="Chen J."/>
            <person name="Wollam A."/>
            <person name="Pepin K.H."/>
            <person name="Johnson M."/>
            <person name="Bhonagiri V."/>
            <person name="Zhang X."/>
            <person name="Suruliraj S."/>
            <person name="Warren W."/>
            <person name="Chinwalla A."/>
            <person name="Mardis E.R."/>
            <person name="Wilson R.K."/>
        </authorList>
    </citation>
    <scope>NUCLEOTIDE SEQUENCE [LARGE SCALE GENOMIC DNA]</scope>
    <source>
        <strain evidence="3 4">YIT 11841</strain>
    </source>
</reference>
<keyword evidence="4" id="KW-1185">Reference proteome</keyword>
<comment type="caution">
    <text evidence="3">The sequence shown here is derived from an EMBL/GenBank/DDBJ whole genome shotgun (WGS) entry which is preliminary data.</text>
</comment>
<sequence>MQCKSTYFIDKKAIFPSFFLDVLKNILNFEVVIYKPQNMEDFKKNQERDKDIVFSKSVKAGKRIYYVDVKKNRKGELFIALTESKKVISGDTESPSINFEKHKIFLYQEDFEHFMSGLEEAVNFVRKEQPGIEPRQSHNTTGDESNISSDLKINMDLNVEDIGLNVE</sequence>
<comment type="similarity">
    <text evidence="1">Belongs to the PUR DNA-binding protein family.</text>
</comment>
<dbReference type="GO" id="GO:0032422">
    <property type="term" value="F:purine-rich negative regulatory element binding"/>
    <property type="evidence" value="ECO:0007669"/>
    <property type="project" value="InterPro"/>
</dbReference>
<dbReference type="Pfam" id="PF11680">
    <property type="entry name" value="DUF3276"/>
    <property type="match status" value="1"/>
</dbReference>
<evidence type="ECO:0008006" key="5">
    <source>
        <dbReference type="Google" id="ProtNLM"/>
    </source>
</evidence>
<dbReference type="Gene3D" id="3.10.450.700">
    <property type="match status" value="1"/>
</dbReference>
<name>F3QRU0_9BACT</name>
<keyword evidence="2" id="KW-0238">DNA-binding</keyword>
<organism evidence="3 4">
    <name type="scientific">Paraprevotella xylaniphila YIT 11841</name>
    <dbReference type="NCBI Taxonomy" id="762982"/>
    <lineage>
        <taxon>Bacteria</taxon>
        <taxon>Pseudomonadati</taxon>
        <taxon>Bacteroidota</taxon>
        <taxon>Bacteroidia</taxon>
        <taxon>Bacteroidales</taxon>
        <taxon>Prevotellaceae</taxon>
        <taxon>Paraprevotella</taxon>
    </lineage>
</organism>
<dbReference type="eggNOG" id="ENOG5031HSR">
    <property type="taxonomic scope" value="Bacteria"/>
</dbReference>
<dbReference type="GO" id="GO:0000977">
    <property type="term" value="F:RNA polymerase II transcription regulatory region sequence-specific DNA binding"/>
    <property type="evidence" value="ECO:0007669"/>
    <property type="project" value="InterPro"/>
</dbReference>
<evidence type="ECO:0000313" key="4">
    <source>
        <dbReference type="Proteomes" id="UP000005546"/>
    </source>
</evidence>
<evidence type="ECO:0000256" key="2">
    <source>
        <dbReference type="ARBA" id="ARBA00023125"/>
    </source>
</evidence>
<evidence type="ECO:0000313" key="3">
    <source>
        <dbReference type="EMBL" id="EGG55860.1"/>
    </source>
</evidence>
<dbReference type="AlphaFoldDB" id="F3QRU0"/>
<dbReference type="InterPro" id="IPR006628">
    <property type="entry name" value="PUR-bd_fam"/>
</dbReference>
<dbReference type="Proteomes" id="UP000005546">
    <property type="component" value="Unassembled WGS sequence"/>
</dbReference>
<accession>F3QRU0</accession>
<gene>
    <name evidence="3" type="ORF">HMPREF9442_00913</name>
</gene>
<dbReference type="HOGENOM" id="CLU_144077_1_1_10"/>
<dbReference type="STRING" id="762982.HMPREF9442_00913"/>
<dbReference type="SMART" id="SM00712">
    <property type="entry name" value="PUR"/>
    <property type="match status" value="1"/>
</dbReference>
<protein>
    <recommendedName>
        <fullName evidence="5">DUF3276 family protein</fullName>
    </recommendedName>
</protein>
<dbReference type="EMBL" id="AFBR01000023">
    <property type="protein sequence ID" value="EGG55860.1"/>
    <property type="molecule type" value="Genomic_DNA"/>
</dbReference>
<evidence type="ECO:0000256" key="1">
    <source>
        <dbReference type="ARBA" id="ARBA00009251"/>
    </source>
</evidence>
<proteinExistence type="inferred from homology"/>